<dbReference type="GO" id="GO:0003676">
    <property type="term" value="F:nucleic acid binding"/>
    <property type="evidence" value="ECO:0007669"/>
    <property type="project" value="InterPro"/>
</dbReference>
<name>A0A481Z3S1_9VIRU</name>
<gene>
    <name evidence="2" type="ORF">LCPAC104_00440</name>
</gene>
<proteinExistence type="predicted"/>
<dbReference type="EMBL" id="MK500494">
    <property type="protein sequence ID" value="QBK90548.1"/>
    <property type="molecule type" value="Genomic_DNA"/>
</dbReference>
<keyword evidence="2" id="KW-0540">Nuclease</keyword>
<accession>A0A481Z3S1</accession>
<reference evidence="2" key="1">
    <citation type="journal article" date="2019" name="MBio">
        <title>Virus Genomes from Deep Sea Sediments Expand the Ocean Megavirome and Support Independent Origins of Viral Gigantism.</title>
        <authorList>
            <person name="Backstrom D."/>
            <person name="Yutin N."/>
            <person name="Jorgensen S.L."/>
            <person name="Dharamshi J."/>
            <person name="Homa F."/>
            <person name="Zaremba-Niedwiedzka K."/>
            <person name="Spang A."/>
            <person name="Wolf Y.I."/>
            <person name="Koonin E.V."/>
            <person name="Ettema T.J."/>
        </authorList>
    </citation>
    <scope>NUCLEOTIDE SEQUENCE</scope>
</reference>
<dbReference type="GO" id="GO:0008270">
    <property type="term" value="F:zinc ion binding"/>
    <property type="evidence" value="ECO:0007669"/>
    <property type="project" value="InterPro"/>
</dbReference>
<organism evidence="2">
    <name type="scientific">Pithovirus LCPAC104</name>
    <dbReference type="NCBI Taxonomy" id="2506589"/>
    <lineage>
        <taxon>Viruses</taxon>
        <taxon>Pithoviruses</taxon>
    </lineage>
</organism>
<dbReference type="InterPro" id="IPR002711">
    <property type="entry name" value="HNH"/>
</dbReference>
<sequence>MERINEELFLYKIKNFNKSDLIEYEEKIKFNVLNMFDTEDLIKKYENFNIKESWSKNKIIDMIKDDIKLLTKDNLLDMFKQLDLKKSWNKDKIYDFIYDFLESLTKKTLIENFSRSNFKRLWNKKDIIGDIITNLNFKNMKKQELFDLLIDDYNIIYNQDKISKFTIIDNILEYCKILEIDNHCTKKILDKRKLPELKKLFKFIKENTKTSTKDIMEKVYNNIDSNENKFKEIYSRKDKSGKNDINLTENIVSSSRRKTIPKRIREIVWNNYSNAGKNREGKCFICENMIDINLWHCSHVISLANNGTDESNNLRSLCVDCNMGMGKQNMYDYVKCYYPEKKKLFK</sequence>
<dbReference type="Gene3D" id="1.10.30.50">
    <property type="match status" value="1"/>
</dbReference>
<evidence type="ECO:0000313" key="2">
    <source>
        <dbReference type="EMBL" id="QBK90548.1"/>
    </source>
</evidence>
<keyword evidence="2" id="KW-0255">Endonuclease</keyword>
<dbReference type="InterPro" id="IPR003615">
    <property type="entry name" value="HNH_nuc"/>
</dbReference>
<dbReference type="Pfam" id="PF01844">
    <property type="entry name" value="HNH"/>
    <property type="match status" value="1"/>
</dbReference>
<evidence type="ECO:0000259" key="1">
    <source>
        <dbReference type="Pfam" id="PF01844"/>
    </source>
</evidence>
<keyword evidence="2" id="KW-0378">Hydrolase</keyword>
<dbReference type="CDD" id="cd00085">
    <property type="entry name" value="HNHc"/>
    <property type="match status" value="1"/>
</dbReference>
<dbReference type="GO" id="GO:0004519">
    <property type="term" value="F:endonuclease activity"/>
    <property type="evidence" value="ECO:0007669"/>
    <property type="project" value="UniProtKB-KW"/>
</dbReference>
<protein>
    <submittedName>
        <fullName evidence="2">HNH endonuclease</fullName>
    </submittedName>
</protein>
<feature type="domain" description="HNH" evidence="1">
    <location>
        <begin position="283"/>
        <end position="322"/>
    </location>
</feature>